<dbReference type="CDD" id="cd00093">
    <property type="entry name" value="HTH_XRE"/>
    <property type="match status" value="1"/>
</dbReference>
<accession>A0A285TJG5</accession>
<dbReference type="PROSITE" id="PS50943">
    <property type="entry name" value="HTH_CROC1"/>
    <property type="match status" value="1"/>
</dbReference>
<dbReference type="EMBL" id="OBMT01000031">
    <property type="protein sequence ID" value="SOC22506.1"/>
    <property type="molecule type" value="Genomic_DNA"/>
</dbReference>
<name>A0A285TJG5_9RHOB</name>
<dbReference type="Pfam" id="PF01381">
    <property type="entry name" value="HTH_3"/>
    <property type="match status" value="1"/>
</dbReference>
<proteinExistence type="predicted"/>
<dbReference type="SMART" id="SM00530">
    <property type="entry name" value="HTH_XRE"/>
    <property type="match status" value="1"/>
</dbReference>
<evidence type="ECO:0000313" key="3">
    <source>
        <dbReference type="Proteomes" id="UP000219111"/>
    </source>
</evidence>
<evidence type="ECO:0000313" key="2">
    <source>
        <dbReference type="EMBL" id="SOC22506.1"/>
    </source>
</evidence>
<dbReference type="Gene3D" id="1.10.260.40">
    <property type="entry name" value="lambda repressor-like DNA-binding domains"/>
    <property type="match status" value="1"/>
</dbReference>
<dbReference type="AlphaFoldDB" id="A0A285TJG5"/>
<sequence>MDIEDLGNLVARRRGNMGVRAAAKEIGISPTTLSRIENGHVPDIGTLDKVCSWLGEDTSKFTGVGNLQIAFKNRKAVPRATARSLASLIEKASKQFADEVEARGH</sequence>
<dbReference type="InterPro" id="IPR010982">
    <property type="entry name" value="Lambda_DNA-bd_dom_sf"/>
</dbReference>
<dbReference type="OrthoDB" id="884972at2"/>
<gene>
    <name evidence="2" type="ORF">SAMN05877831_1314</name>
</gene>
<organism evidence="2 3">
    <name type="scientific">Rhodobacter maris</name>
    <dbReference type="NCBI Taxonomy" id="446682"/>
    <lineage>
        <taxon>Bacteria</taxon>
        <taxon>Pseudomonadati</taxon>
        <taxon>Pseudomonadota</taxon>
        <taxon>Alphaproteobacteria</taxon>
        <taxon>Rhodobacterales</taxon>
        <taxon>Rhodobacter group</taxon>
        <taxon>Rhodobacter</taxon>
    </lineage>
</organism>
<feature type="domain" description="HTH cro/C1-type" evidence="1">
    <location>
        <begin position="23"/>
        <end position="61"/>
    </location>
</feature>
<protein>
    <submittedName>
        <fullName evidence="2">Helix-turn-helix protein</fullName>
    </submittedName>
</protein>
<dbReference type="InterPro" id="IPR001387">
    <property type="entry name" value="Cro/C1-type_HTH"/>
</dbReference>
<keyword evidence="3" id="KW-1185">Reference proteome</keyword>
<reference evidence="3" key="1">
    <citation type="submission" date="2017-08" db="EMBL/GenBank/DDBJ databases">
        <authorList>
            <person name="Varghese N."/>
            <person name="Submissions S."/>
        </authorList>
    </citation>
    <scope>NUCLEOTIDE SEQUENCE [LARGE SCALE GENOMIC DNA]</scope>
    <source>
        <strain evidence="3">JA276</strain>
    </source>
</reference>
<dbReference type="RefSeq" id="WP_097071553.1">
    <property type="nucleotide sequence ID" value="NZ_OBMT01000031.1"/>
</dbReference>
<dbReference type="Proteomes" id="UP000219111">
    <property type="component" value="Unassembled WGS sequence"/>
</dbReference>
<dbReference type="GO" id="GO:0003677">
    <property type="term" value="F:DNA binding"/>
    <property type="evidence" value="ECO:0007669"/>
    <property type="project" value="InterPro"/>
</dbReference>
<dbReference type="SUPFAM" id="SSF47413">
    <property type="entry name" value="lambda repressor-like DNA-binding domains"/>
    <property type="match status" value="1"/>
</dbReference>
<evidence type="ECO:0000259" key="1">
    <source>
        <dbReference type="PROSITE" id="PS50943"/>
    </source>
</evidence>